<protein>
    <submittedName>
        <fullName evidence="1">Uncharacterized protein</fullName>
    </submittedName>
</protein>
<reference evidence="1" key="1">
    <citation type="submission" date="2014-09" db="EMBL/GenBank/DDBJ databases">
        <authorList>
            <person name="Magalhaes I.L.F."/>
            <person name="Oliveira U."/>
            <person name="Santos F.R."/>
            <person name="Vidigal T.H.D.A."/>
            <person name="Brescovit A.D."/>
            <person name="Santos A.J."/>
        </authorList>
    </citation>
    <scope>NUCLEOTIDE SEQUENCE</scope>
    <source>
        <tissue evidence="1">Shoot tissue taken approximately 20 cm above the soil surface</tissue>
    </source>
</reference>
<proteinExistence type="predicted"/>
<evidence type="ECO:0000313" key="1">
    <source>
        <dbReference type="EMBL" id="JAE06507.1"/>
    </source>
</evidence>
<sequence length="54" mass="6112">MPNKPLTMLRPCFIAFPKTMPTEVHLYSTPFVSKVVPAHGTRTLDGFIYSDTRT</sequence>
<organism evidence="1">
    <name type="scientific">Arundo donax</name>
    <name type="common">Giant reed</name>
    <name type="synonym">Donax arundinaceus</name>
    <dbReference type="NCBI Taxonomy" id="35708"/>
    <lineage>
        <taxon>Eukaryota</taxon>
        <taxon>Viridiplantae</taxon>
        <taxon>Streptophyta</taxon>
        <taxon>Embryophyta</taxon>
        <taxon>Tracheophyta</taxon>
        <taxon>Spermatophyta</taxon>
        <taxon>Magnoliopsida</taxon>
        <taxon>Liliopsida</taxon>
        <taxon>Poales</taxon>
        <taxon>Poaceae</taxon>
        <taxon>PACMAD clade</taxon>
        <taxon>Arundinoideae</taxon>
        <taxon>Arundineae</taxon>
        <taxon>Arundo</taxon>
    </lineage>
</organism>
<dbReference type="EMBL" id="GBRH01191389">
    <property type="protein sequence ID" value="JAE06507.1"/>
    <property type="molecule type" value="Transcribed_RNA"/>
</dbReference>
<name>A0A0A9F2F7_ARUDO</name>
<dbReference type="AlphaFoldDB" id="A0A0A9F2F7"/>
<reference evidence="1" key="2">
    <citation type="journal article" date="2015" name="Data Brief">
        <title>Shoot transcriptome of the giant reed, Arundo donax.</title>
        <authorList>
            <person name="Barrero R.A."/>
            <person name="Guerrero F.D."/>
            <person name="Moolhuijzen P."/>
            <person name="Goolsby J.A."/>
            <person name="Tidwell J."/>
            <person name="Bellgard S.E."/>
            <person name="Bellgard M.I."/>
        </authorList>
    </citation>
    <scope>NUCLEOTIDE SEQUENCE</scope>
    <source>
        <tissue evidence="1">Shoot tissue taken approximately 20 cm above the soil surface</tissue>
    </source>
</reference>
<accession>A0A0A9F2F7</accession>